<proteinExistence type="predicted"/>
<gene>
    <name evidence="3" type="ORF">DAT39_003283</name>
</gene>
<evidence type="ECO:0000313" key="4">
    <source>
        <dbReference type="Proteomes" id="UP000727407"/>
    </source>
</evidence>
<feature type="region of interest" description="Disordered" evidence="1">
    <location>
        <begin position="53"/>
        <end position="100"/>
    </location>
</feature>
<dbReference type="EMBL" id="QNUK01000026">
    <property type="protein sequence ID" value="KAF5906989.1"/>
    <property type="molecule type" value="Genomic_DNA"/>
</dbReference>
<reference evidence="3" key="1">
    <citation type="submission" date="2020-07" db="EMBL/GenBank/DDBJ databases">
        <title>Clarias magur genome sequencing, assembly and annotation.</title>
        <authorList>
            <person name="Kushwaha B."/>
            <person name="Kumar R."/>
            <person name="Das P."/>
            <person name="Joshi C.G."/>
            <person name="Kumar D."/>
            <person name="Nagpure N.S."/>
            <person name="Pandey M."/>
            <person name="Agarwal S."/>
            <person name="Srivastava S."/>
            <person name="Singh M."/>
            <person name="Sahoo L."/>
            <person name="Jayasankar P."/>
            <person name="Meher P.K."/>
            <person name="Koringa P.G."/>
            <person name="Iquebal M.A."/>
            <person name="Das S.P."/>
            <person name="Bit A."/>
            <person name="Patnaik S."/>
            <person name="Patel N."/>
            <person name="Shah T.M."/>
            <person name="Hinsu A."/>
            <person name="Jena J.K."/>
        </authorList>
    </citation>
    <scope>NUCLEOTIDE SEQUENCE</scope>
    <source>
        <strain evidence="3">CIFAMagur01</strain>
        <tissue evidence="3">Testis</tissue>
    </source>
</reference>
<feature type="domain" description="Pyrin" evidence="2">
    <location>
        <begin position="107"/>
        <end position="193"/>
    </location>
</feature>
<dbReference type="AlphaFoldDB" id="A0A8J4X9U5"/>
<evidence type="ECO:0000256" key="1">
    <source>
        <dbReference type="SAM" id="MobiDB-lite"/>
    </source>
</evidence>
<feature type="non-terminal residue" evidence="3">
    <location>
        <position position="193"/>
    </location>
</feature>
<evidence type="ECO:0000313" key="3">
    <source>
        <dbReference type="EMBL" id="KAF5906989.1"/>
    </source>
</evidence>
<name>A0A8J4X9U5_CLAMG</name>
<protein>
    <submittedName>
        <fullName evidence="3">Protein NLRC3-like</fullName>
    </submittedName>
</protein>
<accession>A0A8J4X9U5</accession>
<feature type="compositionally biased region" description="Low complexity" evidence="1">
    <location>
        <begin position="56"/>
        <end position="66"/>
    </location>
</feature>
<comment type="caution">
    <text evidence="3">The sequence shown here is derived from an EMBL/GenBank/DDBJ whole genome shotgun (WGS) entry which is preliminary data.</text>
</comment>
<dbReference type="SUPFAM" id="SSF47986">
    <property type="entry name" value="DEATH domain"/>
    <property type="match status" value="1"/>
</dbReference>
<dbReference type="InterPro" id="IPR004020">
    <property type="entry name" value="DAPIN"/>
</dbReference>
<dbReference type="InterPro" id="IPR011029">
    <property type="entry name" value="DEATH-like_dom_sf"/>
</dbReference>
<feature type="compositionally biased region" description="Acidic residues" evidence="1">
    <location>
        <begin position="69"/>
        <end position="85"/>
    </location>
</feature>
<organism evidence="3 4">
    <name type="scientific">Clarias magur</name>
    <name type="common">Asian catfish</name>
    <name type="synonym">Macropteronotus magur</name>
    <dbReference type="NCBI Taxonomy" id="1594786"/>
    <lineage>
        <taxon>Eukaryota</taxon>
        <taxon>Metazoa</taxon>
        <taxon>Chordata</taxon>
        <taxon>Craniata</taxon>
        <taxon>Vertebrata</taxon>
        <taxon>Euteleostomi</taxon>
        <taxon>Actinopterygii</taxon>
        <taxon>Neopterygii</taxon>
        <taxon>Teleostei</taxon>
        <taxon>Ostariophysi</taxon>
        <taxon>Siluriformes</taxon>
        <taxon>Clariidae</taxon>
        <taxon>Clarias</taxon>
    </lineage>
</organism>
<dbReference type="Gene3D" id="1.10.533.10">
    <property type="entry name" value="Death Domain, Fas"/>
    <property type="match status" value="1"/>
</dbReference>
<dbReference type="PROSITE" id="PS50824">
    <property type="entry name" value="DAPIN"/>
    <property type="match status" value="1"/>
</dbReference>
<sequence length="193" mass="22393">MKVRPSLTDLTALQTKRYHVERAASPAPSYESMHSDVCSRQWADNQCRIRLNRRPSSSSHCSSNSSEKPEEESKEVEEEMLEEQPSDAPPLKPELLVDPSDEHPSLMVETAFKSLQSSLQQLSKENFQRFKRIVWERYPERFRDRLDSLDLINLVDKMLELCGLVVSLKITVVVLKEMNLKNVAEYLEAMRKR</sequence>
<dbReference type="SMART" id="SM01289">
    <property type="entry name" value="PYRIN"/>
    <property type="match status" value="1"/>
</dbReference>
<dbReference type="Proteomes" id="UP000727407">
    <property type="component" value="Unassembled WGS sequence"/>
</dbReference>
<dbReference type="OrthoDB" id="8964866at2759"/>
<evidence type="ECO:0000259" key="2">
    <source>
        <dbReference type="PROSITE" id="PS50824"/>
    </source>
</evidence>
<dbReference type="Pfam" id="PF02758">
    <property type="entry name" value="PYRIN"/>
    <property type="match status" value="1"/>
</dbReference>
<keyword evidence="4" id="KW-1185">Reference proteome</keyword>